<proteinExistence type="predicted"/>
<reference evidence="1 2" key="1">
    <citation type="submission" date="2018-06" db="EMBL/GenBank/DDBJ databases">
        <authorList>
            <consortium name="Pathogen Informatics"/>
            <person name="Doyle S."/>
        </authorList>
    </citation>
    <scope>NUCLEOTIDE SEQUENCE [LARGE SCALE GENOMIC DNA]</scope>
    <source>
        <strain evidence="1 2">NCTC10283</strain>
    </source>
</reference>
<evidence type="ECO:0000313" key="1">
    <source>
        <dbReference type="EMBL" id="SSY61212.1"/>
    </source>
</evidence>
<name>A0A376BFM6_9NEIS</name>
<sequence length="161" mass="19071">MDLQIQQLLNDWKKNMNNVFLYNEILSQYKGECDNYWSDFLIIKAIEKIDDFSNNDWDCLLMDLSHQNKNELWYLAFFDTLSEVENYQYALICCITIFHKMTHSVKVEIINTINAILANHSNQVDINIINQIKNIANLFQPQSELEKIVLNSLYLKLNKQT</sequence>
<protein>
    <recommendedName>
        <fullName evidence="3">Immunity protein 30 domain-containing protein</fullName>
    </recommendedName>
</protein>
<dbReference type="RefSeq" id="WP_034296038.1">
    <property type="nucleotide sequence ID" value="NZ_CP091520.2"/>
</dbReference>
<accession>A0A376BFM6</accession>
<gene>
    <name evidence="1" type="ORF">NCTC10283_00016</name>
</gene>
<dbReference type="Proteomes" id="UP000254209">
    <property type="component" value="Unassembled WGS sequence"/>
</dbReference>
<evidence type="ECO:0000313" key="2">
    <source>
        <dbReference type="Proteomes" id="UP000254209"/>
    </source>
</evidence>
<organism evidence="1 2">
    <name type="scientific">Alysiella crassa</name>
    <dbReference type="NCBI Taxonomy" id="153491"/>
    <lineage>
        <taxon>Bacteria</taxon>
        <taxon>Pseudomonadati</taxon>
        <taxon>Pseudomonadota</taxon>
        <taxon>Betaproteobacteria</taxon>
        <taxon>Neisseriales</taxon>
        <taxon>Neisseriaceae</taxon>
        <taxon>Alysiella</taxon>
    </lineage>
</organism>
<evidence type="ECO:0008006" key="3">
    <source>
        <dbReference type="Google" id="ProtNLM"/>
    </source>
</evidence>
<dbReference type="EMBL" id="UFSO01000001">
    <property type="protein sequence ID" value="SSY61212.1"/>
    <property type="molecule type" value="Genomic_DNA"/>
</dbReference>
<dbReference type="AlphaFoldDB" id="A0A376BFM6"/>
<keyword evidence="2" id="KW-1185">Reference proteome</keyword>
<dbReference type="OrthoDB" id="8611750at2"/>